<proteinExistence type="predicted"/>
<organism evidence="9 10">
    <name type="scientific">Myxococcus stipitatus (strain DSM 14675 / JCM 12634 / Mx s8)</name>
    <dbReference type="NCBI Taxonomy" id="1278073"/>
    <lineage>
        <taxon>Bacteria</taxon>
        <taxon>Pseudomonadati</taxon>
        <taxon>Myxococcota</taxon>
        <taxon>Myxococcia</taxon>
        <taxon>Myxococcales</taxon>
        <taxon>Cystobacterineae</taxon>
        <taxon>Myxococcaceae</taxon>
        <taxon>Myxococcus</taxon>
    </lineage>
</organism>
<sequence>MKRLLWMCVAATVLVSNGALASEALSKAKNCSTCHSASARLVGPSYKEISAKYGKQKDAEDKLSQRVLKGSSGVWGIVPMPANKEVSDAEARALVKWIMSQK</sequence>
<dbReference type="EMBL" id="CP004025">
    <property type="protein sequence ID" value="AGC43375.1"/>
    <property type="molecule type" value="Genomic_DNA"/>
</dbReference>
<keyword evidence="1" id="KW-0813">Transport</keyword>
<evidence type="ECO:0000256" key="4">
    <source>
        <dbReference type="ARBA" id="ARBA00022982"/>
    </source>
</evidence>
<dbReference type="Gene3D" id="1.10.760.10">
    <property type="entry name" value="Cytochrome c-like domain"/>
    <property type="match status" value="1"/>
</dbReference>
<evidence type="ECO:0000313" key="9">
    <source>
        <dbReference type="EMBL" id="AGC43375.1"/>
    </source>
</evidence>
<dbReference type="PROSITE" id="PS51007">
    <property type="entry name" value="CYTC"/>
    <property type="match status" value="1"/>
</dbReference>
<evidence type="ECO:0000256" key="5">
    <source>
        <dbReference type="ARBA" id="ARBA00023004"/>
    </source>
</evidence>
<evidence type="ECO:0000256" key="1">
    <source>
        <dbReference type="ARBA" id="ARBA00022448"/>
    </source>
</evidence>
<evidence type="ECO:0000313" key="10">
    <source>
        <dbReference type="Proteomes" id="UP000011131"/>
    </source>
</evidence>
<dbReference type="PRINTS" id="PR00606">
    <property type="entry name" value="CYTCHROMECID"/>
</dbReference>
<evidence type="ECO:0000256" key="3">
    <source>
        <dbReference type="ARBA" id="ARBA00022723"/>
    </source>
</evidence>
<evidence type="ECO:0000259" key="8">
    <source>
        <dbReference type="PROSITE" id="PS51007"/>
    </source>
</evidence>
<feature type="binding site" description="covalent" evidence="6">
    <location>
        <position position="35"/>
    </location>
    <ligand>
        <name>heme c</name>
        <dbReference type="ChEBI" id="CHEBI:61717"/>
    </ligand>
</feature>
<dbReference type="AlphaFoldDB" id="L7U693"/>
<dbReference type="eggNOG" id="COG4654">
    <property type="taxonomic scope" value="Bacteria"/>
</dbReference>
<dbReference type="PATRIC" id="fig|1278073.3.peg.2084"/>
<dbReference type="InterPro" id="IPR009056">
    <property type="entry name" value="Cyt_c-like_dom"/>
</dbReference>
<dbReference type="RefSeq" id="WP_015347637.1">
    <property type="nucleotide sequence ID" value="NC_020126.1"/>
</dbReference>
<dbReference type="SUPFAM" id="SSF46626">
    <property type="entry name" value="Cytochrome c"/>
    <property type="match status" value="1"/>
</dbReference>
<comment type="PTM">
    <text evidence="6">Binds 1 heme c group covalently per subunit.</text>
</comment>
<dbReference type="GO" id="GO:0005506">
    <property type="term" value="F:iron ion binding"/>
    <property type="evidence" value="ECO:0007669"/>
    <property type="project" value="InterPro"/>
</dbReference>
<keyword evidence="10" id="KW-1185">Reference proteome</keyword>
<feature type="signal peptide" evidence="7">
    <location>
        <begin position="1"/>
        <end position="21"/>
    </location>
</feature>
<dbReference type="STRING" id="1278073.MYSTI_02046"/>
<keyword evidence="2 6" id="KW-0349">Heme</keyword>
<dbReference type="Pfam" id="PF00034">
    <property type="entry name" value="Cytochrom_C"/>
    <property type="match status" value="1"/>
</dbReference>
<dbReference type="Proteomes" id="UP000011131">
    <property type="component" value="Chromosome"/>
</dbReference>
<dbReference type="GO" id="GO:0009055">
    <property type="term" value="F:electron transfer activity"/>
    <property type="evidence" value="ECO:0007669"/>
    <property type="project" value="InterPro"/>
</dbReference>
<feature type="binding site" description="covalent" evidence="6">
    <location>
        <position position="80"/>
    </location>
    <ligand>
        <name>heme c</name>
        <dbReference type="ChEBI" id="CHEBI:61717"/>
    </ligand>
</feature>
<feature type="binding site" description="covalent" evidence="6">
    <location>
        <position position="31"/>
    </location>
    <ligand>
        <name>heme c</name>
        <dbReference type="ChEBI" id="CHEBI:61717"/>
    </ligand>
</feature>
<dbReference type="InterPro" id="IPR036909">
    <property type="entry name" value="Cyt_c-like_dom_sf"/>
</dbReference>
<dbReference type="HOGENOM" id="CLU_133112_1_0_7"/>
<evidence type="ECO:0000256" key="2">
    <source>
        <dbReference type="ARBA" id="ARBA00022617"/>
    </source>
</evidence>
<gene>
    <name evidence="9" type="ordered locus">MYSTI_02046</name>
</gene>
<name>L7U693_MYXSD</name>
<protein>
    <submittedName>
        <fullName evidence="9">Cytochrome c family protein</fullName>
    </submittedName>
</protein>
<reference evidence="9 10" key="1">
    <citation type="journal article" date="2013" name="Genome Announc.">
        <title>Complete genome sequence of Myxococcus stipitatus strain DSM 14675, a fruiting myxobacterium.</title>
        <authorList>
            <person name="Huntley S."/>
            <person name="Kneip S."/>
            <person name="Treuner-Lange A."/>
            <person name="Sogaard-Andersen L."/>
        </authorList>
    </citation>
    <scope>NUCLEOTIDE SEQUENCE [LARGE SCALE GENOMIC DNA]</scope>
    <source>
        <strain evidence="10">DSM 14675 / JCM 12634 / Mx s8</strain>
    </source>
</reference>
<accession>L7U693</accession>
<evidence type="ECO:0000256" key="7">
    <source>
        <dbReference type="SAM" id="SignalP"/>
    </source>
</evidence>
<evidence type="ECO:0000256" key="6">
    <source>
        <dbReference type="PIRSR" id="PIRSR602324-1"/>
    </source>
</evidence>
<keyword evidence="7" id="KW-0732">Signal</keyword>
<dbReference type="GO" id="GO:0020037">
    <property type="term" value="F:heme binding"/>
    <property type="evidence" value="ECO:0007669"/>
    <property type="project" value="InterPro"/>
</dbReference>
<keyword evidence="3 6" id="KW-0479">Metal-binding</keyword>
<keyword evidence="4" id="KW-0249">Electron transport</keyword>
<feature type="chain" id="PRO_5003983480" evidence="7">
    <location>
        <begin position="22"/>
        <end position="102"/>
    </location>
</feature>
<keyword evidence="5 6" id="KW-0408">Iron</keyword>
<dbReference type="KEGG" id="msd:MYSTI_02046"/>
<dbReference type="OrthoDB" id="9814063at2"/>
<dbReference type="InterPro" id="IPR002324">
    <property type="entry name" value="Cyt_c_ID"/>
</dbReference>
<feature type="domain" description="Cytochrome c" evidence="8">
    <location>
        <begin position="13"/>
        <end position="102"/>
    </location>
</feature>